<keyword evidence="3" id="KW-1185">Reference proteome</keyword>
<dbReference type="AlphaFoldDB" id="A0A238TE46"/>
<evidence type="ECO:0000313" key="2">
    <source>
        <dbReference type="EMBL" id="SNB82437.1"/>
    </source>
</evidence>
<name>A0A238TE46_9NEIS</name>
<dbReference type="Proteomes" id="UP000215450">
    <property type="component" value="Unassembled WGS sequence"/>
</dbReference>
<reference evidence="2 3" key="2">
    <citation type="submission" date="2017-06" db="EMBL/GenBank/DDBJ databases">
        <authorList>
            <person name="Kim H.J."/>
            <person name="Triplett B.A."/>
        </authorList>
    </citation>
    <scope>NUCLEOTIDE SEQUENCE [LARGE SCALE GENOMIC DNA]</scope>
    <source>
        <strain evidence="2">Kingella_eburonensis</strain>
    </source>
</reference>
<dbReference type="EMBL" id="FXUV01000011">
    <property type="protein sequence ID" value="SMQ11939.1"/>
    <property type="molecule type" value="Genomic_DNA"/>
</dbReference>
<gene>
    <name evidence="2" type="ORF">KEBURONENSIS_00523</name>
    <name evidence="1" type="ORF">KEBURONENSIS_00944</name>
</gene>
<dbReference type="RefSeq" id="WP_180676279.1">
    <property type="nucleotide sequence ID" value="NZ_FXUV02000065.1"/>
</dbReference>
<dbReference type="SUPFAM" id="SSF116734">
    <property type="entry name" value="DNA methylase specificity domain"/>
    <property type="match status" value="1"/>
</dbReference>
<accession>A0A238TE46</accession>
<sequence>MQTNTIIHKMLQGEKVEWHALEDVADLKRGRVLSKPYLEEHKGDYPVYSSQTLFCLWNTMTVAVLCGTTV</sequence>
<proteinExistence type="predicted"/>
<organism evidence="2 3">
    <name type="scientific">Kingella negevensis</name>
    <dbReference type="NCBI Taxonomy" id="1522312"/>
    <lineage>
        <taxon>Bacteria</taxon>
        <taxon>Pseudomonadati</taxon>
        <taxon>Pseudomonadota</taxon>
        <taxon>Betaproteobacteria</taxon>
        <taxon>Neisseriales</taxon>
        <taxon>Neisseriaceae</taxon>
        <taxon>Kingella</taxon>
    </lineage>
</organism>
<reference evidence="1" key="1">
    <citation type="submission" date="2017-05" db="EMBL/GenBank/DDBJ databases">
        <authorList>
            <person name="Song R."/>
            <person name="Chenine A.L."/>
            <person name="Ruprecht R.M."/>
        </authorList>
    </citation>
    <scope>NUCLEOTIDE SEQUENCE</scope>
    <source>
        <strain evidence="1">Kingella_eburonensis</strain>
    </source>
</reference>
<dbReference type="STRING" id="1522312.GCA_900177895_01337"/>
<protein>
    <submittedName>
        <fullName evidence="2">Uncharacterized protein</fullName>
    </submittedName>
</protein>
<evidence type="ECO:0000313" key="1">
    <source>
        <dbReference type="EMBL" id="SMQ11939.1"/>
    </source>
</evidence>
<evidence type="ECO:0000313" key="3">
    <source>
        <dbReference type="Proteomes" id="UP000215450"/>
    </source>
</evidence>
<dbReference type="EMBL" id="FXUV02000065">
    <property type="protein sequence ID" value="SNB82437.1"/>
    <property type="molecule type" value="Genomic_DNA"/>
</dbReference>